<protein>
    <submittedName>
        <fullName evidence="3">Metallophosphoesterase</fullName>
    </submittedName>
</protein>
<sequence>MLRLLIWPLLLFAAVLFPGATQAKPAPDRIVAVGDLHGDYDAWAAIARAAGLVDPKGHWAGSSTVLVQMGDVVDRGPDSLKIIRQLMKLQREAPGRGGKVIALVGNHEAMNMIGDLRYVHPGEYRAFADRDSEARRERIYVANSVAIETAYRARDPTLTPAAIREAWMKATPLGMLEHQAAWRPDGEIGKWVIGNPAVVRLGDSLFVHGGVSSAFAKLSPEQINRRVADALKAQEQGPTSIINDPAGPLWYRGLISREPGDGTTVSPLLPGDKLPLTIDQEIHLVLVDFNVARIVVGHTPSPNGIVSSDNGLLWQTDTAISRAYGGKLSYLEIVGDQVTAHEVPRPTGKP</sequence>
<evidence type="ECO:0000313" key="3">
    <source>
        <dbReference type="EMBL" id="MCF2515499.1"/>
    </source>
</evidence>
<dbReference type="Gene3D" id="3.60.21.10">
    <property type="match status" value="1"/>
</dbReference>
<name>A0A9X1TWL0_9SPHN</name>
<dbReference type="InterPro" id="IPR004843">
    <property type="entry name" value="Calcineurin-like_PHP"/>
</dbReference>
<feature type="signal peptide" evidence="1">
    <location>
        <begin position="1"/>
        <end position="23"/>
    </location>
</feature>
<feature type="domain" description="Calcineurin-like phosphoesterase" evidence="2">
    <location>
        <begin position="29"/>
        <end position="301"/>
    </location>
</feature>
<dbReference type="Pfam" id="PF00149">
    <property type="entry name" value="Metallophos"/>
    <property type="match status" value="1"/>
</dbReference>
<dbReference type="PANTHER" id="PTHR46546:SF4">
    <property type="entry name" value="SHEWANELLA-LIKE PROTEIN PHOSPHATASE 1"/>
    <property type="match status" value="1"/>
</dbReference>
<dbReference type="RefSeq" id="WP_235068134.1">
    <property type="nucleotide sequence ID" value="NZ_JAKFGM010000003.1"/>
</dbReference>
<accession>A0A9X1TWL0</accession>
<proteinExistence type="predicted"/>
<organism evidence="3 4">
    <name type="scientific">Sphingomonas cremea</name>
    <dbReference type="NCBI Taxonomy" id="2904799"/>
    <lineage>
        <taxon>Bacteria</taxon>
        <taxon>Pseudomonadati</taxon>
        <taxon>Pseudomonadota</taxon>
        <taxon>Alphaproteobacteria</taxon>
        <taxon>Sphingomonadales</taxon>
        <taxon>Sphingomonadaceae</taxon>
        <taxon>Sphingomonas</taxon>
    </lineage>
</organism>
<dbReference type="Proteomes" id="UP001139410">
    <property type="component" value="Unassembled WGS sequence"/>
</dbReference>
<dbReference type="GO" id="GO:0016787">
    <property type="term" value="F:hydrolase activity"/>
    <property type="evidence" value="ECO:0007669"/>
    <property type="project" value="InterPro"/>
</dbReference>
<dbReference type="AlphaFoldDB" id="A0A9X1TWL0"/>
<gene>
    <name evidence="3" type="ORF">LVY65_10555</name>
</gene>
<dbReference type="InterPro" id="IPR029052">
    <property type="entry name" value="Metallo-depent_PP-like"/>
</dbReference>
<feature type="chain" id="PRO_5040798241" evidence="1">
    <location>
        <begin position="24"/>
        <end position="350"/>
    </location>
</feature>
<dbReference type="SUPFAM" id="SSF56300">
    <property type="entry name" value="Metallo-dependent phosphatases"/>
    <property type="match status" value="1"/>
</dbReference>
<dbReference type="EMBL" id="JAKFGM010000003">
    <property type="protein sequence ID" value="MCF2515499.1"/>
    <property type="molecule type" value="Genomic_DNA"/>
</dbReference>
<dbReference type="PANTHER" id="PTHR46546">
    <property type="entry name" value="SHEWANELLA-LIKE PROTEIN PHOSPHATASE 1"/>
    <property type="match status" value="1"/>
</dbReference>
<keyword evidence="4" id="KW-1185">Reference proteome</keyword>
<evidence type="ECO:0000259" key="2">
    <source>
        <dbReference type="Pfam" id="PF00149"/>
    </source>
</evidence>
<evidence type="ECO:0000256" key="1">
    <source>
        <dbReference type="SAM" id="SignalP"/>
    </source>
</evidence>
<evidence type="ECO:0000313" key="4">
    <source>
        <dbReference type="Proteomes" id="UP001139410"/>
    </source>
</evidence>
<reference evidence="3" key="1">
    <citation type="submission" date="2022-01" db="EMBL/GenBank/DDBJ databases">
        <authorList>
            <person name="Jo J.-H."/>
            <person name="Im W.-T."/>
        </authorList>
    </citation>
    <scope>NUCLEOTIDE SEQUENCE</scope>
    <source>
        <strain evidence="3">G124</strain>
    </source>
</reference>
<keyword evidence="1" id="KW-0732">Signal</keyword>
<comment type="caution">
    <text evidence="3">The sequence shown here is derived from an EMBL/GenBank/DDBJ whole genome shotgun (WGS) entry which is preliminary data.</text>
</comment>